<proteinExistence type="inferred from homology"/>
<comment type="catalytic activity">
    <reaction evidence="8">
        <text>7-[(3S)-3-amino-3-carboxypropyl]wyosine(37) in tRNA(Phe) + 2-oxoglutarate + O2 = 7-(2-hydroxy-3-amino-3-carboxypropyl)wyosine(37) in tRNA(Phe) + succinate + CO2</text>
        <dbReference type="Rhea" id="RHEA:37899"/>
        <dbReference type="Rhea" id="RHEA-COMP:10379"/>
        <dbReference type="Rhea" id="RHEA-COMP:11848"/>
        <dbReference type="ChEBI" id="CHEBI:15379"/>
        <dbReference type="ChEBI" id="CHEBI:16526"/>
        <dbReference type="ChEBI" id="CHEBI:16810"/>
        <dbReference type="ChEBI" id="CHEBI:30031"/>
        <dbReference type="ChEBI" id="CHEBI:73543"/>
        <dbReference type="ChEBI" id="CHEBI:73603"/>
        <dbReference type="EC" id="1.14.11.42"/>
    </reaction>
    <physiologicalReaction direction="left-to-right" evidence="8">
        <dbReference type="Rhea" id="RHEA:37900"/>
    </physiologicalReaction>
</comment>
<comment type="subunit">
    <text evidence="2">Homodimer.</text>
</comment>
<dbReference type="InterPro" id="IPR041667">
    <property type="entry name" value="Cupin_8"/>
</dbReference>
<keyword evidence="15" id="KW-1185">Reference proteome</keyword>
<evidence type="ECO:0000256" key="1">
    <source>
        <dbReference type="ARBA" id="ARBA00001954"/>
    </source>
</evidence>
<evidence type="ECO:0000313" key="16">
    <source>
        <dbReference type="RefSeq" id="XP_013416780.1"/>
    </source>
</evidence>
<dbReference type="Pfam" id="PF13621">
    <property type="entry name" value="Cupin_8"/>
    <property type="match status" value="1"/>
</dbReference>
<dbReference type="Proteomes" id="UP000085678">
    <property type="component" value="Unplaced"/>
</dbReference>
<keyword evidence="5" id="KW-0223">Dioxygenase</keyword>
<dbReference type="InParanoid" id="A0A1S3K2B9"/>
<comment type="similarity">
    <text evidence="10">Belongs to the TYW5 family.</text>
</comment>
<dbReference type="Gene3D" id="2.60.120.650">
    <property type="entry name" value="Cupin"/>
    <property type="match status" value="1"/>
</dbReference>
<dbReference type="PANTHER" id="PTHR12461:SF104">
    <property type="entry name" value="TRNA WYBUTOSINE-SYNTHESIZING PROTEIN 5"/>
    <property type="match status" value="1"/>
</dbReference>
<keyword evidence="7" id="KW-0408">Iron</keyword>
<reference evidence="16" key="1">
    <citation type="submission" date="2025-08" db="UniProtKB">
        <authorList>
            <consortium name="RefSeq"/>
        </authorList>
    </citation>
    <scope>IDENTIFICATION</scope>
    <source>
        <tissue evidence="16">Gonads</tissue>
    </source>
</reference>
<dbReference type="PROSITE" id="PS51184">
    <property type="entry name" value="JMJC"/>
    <property type="match status" value="1"/>
</dbReference>
<dbReference type="EC" id="1.14.11.42" evidence="11"/>
<dbReference type="GO" id="GO:0000049">
    <property type="term" value="F:tRNA binding"/>
    <property type="evidence" value="ECO:0007669"/>
    <property type="project" value="TreeGrafter"/>
</dbReference>
<evidence type="ECO:0000256" key="4">
    <source>
        <dbReference type="ARBA" id="ARBA00022723"/>
    </source>
</evidence>
<evidence type="ECO:0000256" key="2">
    <source>
        <dbReference type="ARBA" id="ARBA00011738"/>
    </source>
</evidence>
<feature type="domain" description="JmjC" evidence="14">
    <location>
        <begin position="104"/>
        <end position="269"/>
    </location>
</feature>
<dbReference type="Gene3D" id="6.10.140.1470">
    <property type="match status" value="1"/>
</dbReference>
<accession>A0A1S3K2B9</accession>
<dbReference type="SUPFAM" id="SSF51197">
    <property type="entry name" value="Clavaminate synthase-like"/>
    <property type="match status" value="1"/>
</dbReference>
<dbReference type="FunFam" id="2.60.120.650:FF:000022">
    <property type="entry name" value="tRNA wybutosine-synthesizing protein 5"/>
    <property type="match status" value="1"/>
</dbReference>
<comment type="function">
    <text evidence="9">tRNA hydroxylase that acts as a component of the wybutosine biosynthesis pathway. Wybutosine is a hyper modified guanosine with a tricyclic base found at the 3'-position adjacent to the anticodon of eukaryotic phenylalanine tRNA. Catalyzes the hydroxylation of 7-(a-amino-a-carboxypropyl)wyosine (yW-72) into undermodified hydroxywybutosine (OHyW*). OHyW* being further transformed into hydroxywybutosine (OHyW) by LCMT2/TYW4. OHyW is a derivative of wybutosine found in higher eukaryotes.</text>
</comment>
<evidence type="ECO:0000259" key="14">
    <source>
        <dbReference type="PROSITE" id="PS51184"/>
    </source>
</evidence>
<dbReference type="PANTHER" id="PTHR12461">
    <property type="entry name" value="HYPOXIA-INDUCIBLE FACTOR 1 ALPHA INHIBITOR-RELATED"/>
    <property type="match status" value="1"/>
</dbReference>
<dbReference type="InterPro" id="IPR003347">
    <property type="entry name" value="JmjC_dom"/>
</dbReference>
<dbReference type="AlphaFoldDB" id="A0A1S3K2B9"/>
<dbReference type="OMA" id="PYRNICK"/>
<protein>
    <recommendedName>
        <fullName evidence="12">tRNA wybutosine-synthesizing protein 5</fullName>
        <ecNumber evidence="11">1.14.11.42</ecNumber>
    </recommendedName>
    <alternativeName>
        <fullName evidence="13">tRNA(Phe) (7-(3-amino-3-carboxypropyl)wyosine(37)-C(2))-hydroxylase</fullName>
    </alternativeName>
</protein>
<dbReference type="GO" id="GO:0102524">
    <property type="term" value="F:tRNA(Phe) (7-(3-amino-3-carboxypropyl)wyosine37-C2)-hydroxylase activity"/>
    <property type="evidence" value="ECO:0007669"/>
    <property type="project" value="UniProtKB-EC"/>
</dbReference>
<evidence type="ECO:0000256" key="6">
    <source>
        <dbReference type="ARBA" id="ARBA00023002"/>
    </source>
</evidence>
<keyword evidence="3" id="KW-0819">tRNA processing</keyword>
<dbReference type="RefSeq" id="XP_013416780.1">
    <property type="nucleotide sequence ID" value="XM_013561326.1"/>
</dbReference>
<gene>
    <name evidence="16" type="primary">LOC106178216</name>
</gene>
<name>A0A1S3K2B9_LINAN</name>
<evidence type="ECO:0000256" key="11">
    <source>
        <dbReference type="ARBA" id="ARBA00066716"/>
    </source>
</evidence>
<organism evidence="15 16">
    <name type="scientific">Lingula anatina</name>
    <name type="common">Brachiopod</name>
    <name type="synonym">Lingula unguis</name>
    <dbReference type="NCBI Taxonomy" id="7574"/>
    <lineage>
        <taxon>Eukaryota</taxon>
        <taxon>Metazoa</taxon>
        <taxon>Spiralia</taxon>
        <taxon>Lophotrochozoa</taxon>
        <taxon>Brachiopoda</taxon>
        <taxon>Linguliformea</taxon>
        <taxon>Lingulata</taxon>
        <taxon>Lingulida</taxon>
        <taxon>Linguloidea</taxon>
        <taxon>Lingulidae</taxon>
        <taxon>Lingula</taxon>
    </lineage>
</organism>
<evidence type="ECO:0000256" key="7">
    <source>
        <dbReference type="ARBA" id="ARBA00023004"/>
    </source>
</evidence>
<evidence type="ECO:0000256" key="13">
    <source>
        <dbReference type="ARBA" id="ARBA00082992"/>
    </source>
</evidence>
<dbReference type="GO" id="GO:0031591">
    <property type="term" value="P:wybutosine biosynthetic process"/>
    <property type="evidence" value="ECO:0007669"/>
    <property type="project" value="TreeGrafter"/>
</dbReference>
<comment type="cofactor">
    <cofactor evidence="1">
        <name>Fe(2+)</name>
        <dbReference type="ChEBI" id="CHEBI:29033"/>
    </cofactor>
</comment>
<keyword evidence="4" id="KW-0479">Metal-binding</keyword>
<keyword evidence="6" id="KW-0560">Oxidoreductase</keyword>
<dbReference type="KEGG" id="lak:106178216"/>
<dbReference type="GO" id="GO:0046872">
    <property type="term" value="F:metal ion binding"/>
    <property type="evidence" value="ECO:0007669"/>
    <property type="project" value="UniProtKB-KW"/>
</dbReference>
<dbReference type="OrthoDB" id="263283at2759"/>
<evidence type="ECO:0000256" key="3">
    <source>
        <dbReference type="ARBA" id="ARBA00022694"/>
    </source>
</evidence>
<dbReference type="GeneID" id="106178216"/>
<evidence type="ECO:0000256" key="5">
    <source>
        <dbReference type="ARBA" id="ARBA00022964"/>
    </source>
</evidence>
<evidence type="ECO:0000313" key="15">
    <source>
        <dbReference type="Proteomes" id="UP000085678"/>
    </source>
</evidence>
<dbReference type="STRING" id="7574.A0A1S3K2B9"/>
<sequence length="314" mass="36933">MSNLLEHQVEIIEDHSKENFIKHVYPKRIPVVLRGISIGPCVKKWTPEYLSSVPGSQKDVKIHVSPSHQMDFINKNFAYRTLPFSEFVKRAAREKHEEYFFTEDEKYYLRALGDDPRKDVADIRKQFPALASDIFIPEYFEPEKFFSSVFRISSANIQLWTHYDVMDNFLIQVTGRKKVILFSPRDANYLYLQGDKSEVLDVDNPDSEKFPEFVKARRYCCLLEPGDTLFIPAMWFHNVKSLDFAISVNVFWKHLEEHLYDSKDTYGNKDPLPVGRAMQILDRALKTLKELPEEYQDFYARMMVSKIQTKAYKS</sequence>
<evidence type="ECO:0000256" key="12">
    <source>
        <dbReference type="ARBA" id="ARBA00069230"/>
    </source>
</evidence>
<evidence type="ECO:0000256" key="8">
    <source>
        <dbReference type="ARBA" id="ARBA00052052"/>
    </source>
</evidence>
<dbReference type="SMART" id="SM00558">
    <property type="entry name" value="JmjC"/>
    <property type="match status" value="1"/>
</dbReference>
<evidence type="ECO:0000256" key="10">
    <source>
        <dbReference type="ARBA" id="ARBA00060814"/>
    </source>
</evidence>
<evidence type="ECO:0000256" key="9">
    <source>
        <dbReference type="ARBA" id="ARBA00054171"/>
    </source>
</evidence>